<organism evidence="2">
    <name type="scientific">Cepaea nemoralis</name>
    <name type="common">Banded wood snail</name>
    <dbReference type="NCBI Taxonomy" id="28835"/>
    <lineage>
        <taxon>Eukaryota</taxon>
        <taxon>Metazoa</taxon>
        <taxon>Spiralia</taxon>
        <taxon>Lophotrochozoa</taxon>
        <taxon>Mollusca</taxon>
        <taxon>Gastropoda</taxon>
        <taxon>Heterobranchia</taxon>
        <taxon>Euthyneura</taxon>
        <taxon>Panpulmonata</taxon>
        <taxon>Eupulmonata</taxon>
        <taxon>Stylommatophora</taxon>
        <taxon>Helicina</taxon>
        <taxon>Helicoidea</taxon>
        <taxon>Helicidae</taxon>
        <taxon>Cepaea</taxon>
    </lineage>
</organism>
<sequence>MSVYFLLASFSVAVCITIIFSTFIRSPLIMLCVFSFFALVCSVSSYVYFTDFFPYLLYLVYVGGLLVLMIYMVRYFNNFSFLQGMYFSPAEGLVATCLIFSVLINVYLYGYTFVSSKALYSGASCYYSGMWLILLVLLLLYVFLSVSFMLRLGGRTFSVGITSRY</sequence>
<keyword evidence="1" id="KW-0812">Transmembrane</keyword>
<name>Q34176_CEPNE</name>
<keyword evidence="2" id="KW-0496">Mitochondrion</keyword>
<dbReference type="EMBL" id="U23045">
    <property type="protein sequence ID" value="AAC09515.2"/>
    <property type="molecule type" value="Genomic_DNA"/>
</dbReference>
<geneLocation type="mitochondrion" evidence="2"/>
<reference evidence="2" key="1">
    <citation type="journal article" date="1996" name="J. Mol. Evol.">
        <title>Complete DNA sequence of the mitochondrial genome of Cepaea nemoralis (Gastropoda: Pulmonata).</title>
        <authorList>
            <person name="Terrett J.A."/>
            <person name="Miles S."/>
            <person name="Thomas R.H."/>
        </authorList>
    </citation>
    <scope>NUCLEOTIDE SEQUENCE</scope>
    <source>
        <tissue evidence="2">Hepatopancreas</tissue>
    </source>
</reference>
<feature type="transmembrane region" description="Helical" evidence="1">
    <location>
        <begin position="31"/>
        <end position="49"/>
    </location>
</feature>
<feature type="transmembrane region" description="Helical" evidence="1">
    <location>
        <begin position="55"/>
        <end position="73"/>
    </location>
</feature>
<keyword evidence="1" id="KW-1133">Transmembrane helix</keyword>
<proteinExistence type="predicted"/>
<protein>
    <submittedName>
        <fullName evidence="2">NADH dehydrogenase subunit 6</fullName>
    </submittedName>
</protein>
<keyword evidence="1" id="KW-0472">Membrane</keyword>
<feature type="transmembrane region" description="Helical" evidence="1">
    <location>
        <begin position="85"/>
        <end position="109"/>
    </location>
</feature>
<dbReference type="AlphaFoldDB" id="Q34176"/>
<feature type="transmembrane region" description="Helical" evidence="1">
    <location>
        <begin position="129"/>
        <end position="150"/>
    </location>
</feature>
<feature type="transmembrane region" description="Helical" evidence="1">
    <location>
        <begin position="6"/>
        <end position="24"/>
    </location>
</feature>
<evidence type="ECO:0000313" key="2">
    <source>
        <dbReference type="EMBL" id="AAC09515.2"/>
    </source>
</evidence>
<reference evidence="2" key="2">
    <citation type="journal article" date="1997" name="Genetics">
        <title>Evolution of pulmonate gastropod mitochondrial genomes: comparisons of gene organizations of Euhadra, Cepaea and Albinaria and implications of unusual tRNA secondary structures.</title>
        <authorList>
            <person name="Yamazaki N."/>
            <person name="Ueshima R."/>
            <person name="Terrett J.A."/>
            <person name="Yokobori S."/>
            <person name="Kaifu M."/>
            <person name="Segawa R."/>
            <person name="Kobayashi T."/>
            <person name="Numachi K."/>
            <person name="Ueda T."/>
            <person name="Nishikawa K."/>
            <person name="Watanabe K."/>
            <person name="Thomas R.H."/>
        </authorList>
    </citation>
    <scope>NUCLEOTIDE SEQUENCE</scope>
    <source>
        <tissue evidence="2">Hepatopancreas</tissue>
    </source>
</reference>
<accession>Q34176</accession>
<evidence type="ECO:0000256" key="1">
    <source>
        <dbReference type="SAM" id="Phobius"/>
    </source>
</evidence>